<accession>A0A2V0RI44</accession>
<reference evidence="1" key="1">
    <citation type="submission" date="2017-04" db="EMBL/GenBank/DDBJ databases">
        <title>Unveiling RNA virosphere associated with marine microorganisms.</title>
        <authorList>
            <person name="Urayama S."/>
            <person name="Takaki Y."/>
            <person name="Nishi S."/>
            <person name="Yoshida Y."/>
            <person name="Deguchi S."/>
            <person name="Takai K."/>
            <person name="Nunoura T."/>
        </authorList>
    </citation>
    <scope>NUCLEOTIDE SEQUENCE</scope>
</reference>
<dbReference type="EMBL" id="BDQA01000341">
    <property type="protein sequence ID" value="GBH21795.1"/>
    <property type="molecule type" value="Genomic_RNA"/>
</dbReference>
<sequence>MEQAASVYGDVFKTENFCDPWPDQSLWNFTIAELSRYKYMEKFIERLNDLSVNRCVYATLCTVYSYADDVREVFCCPCGVNRGLIICIGDAVDYADVIASHVARLLRSLIKRRGGGQTDAPICAYCLKGLNLNVAVTERIEAVQQHVAKELRKDDGVRLCYCDTPSICKCYLEQSVGFGTCVPMILSTPGEHSVWCNSCEYPRFCTNPRSLEVDHIDTVKTSQNAGTDPVPFKYEADVVPLQLMPTMNKLLSECLSLAGHRKTIYLQGSGCEHSRIAQCACPEEDVMTNCIYVNMCVTYSMAMQLRDALHNRGITLVVECISCGKTQLCPEVEVNALEAYDDVCVDVAEYSVKVQNSERVSHEFIGYE</sequence>
<protein>
    <submittedName>
        <fullName evidence="1">Uncharacterized protein</fullName>
    </submittedName>
</protein>
<organism evidence="1">
    <name type="scientific">viral metagenome</name>
    <dbReference type="NCBI Taxonomy" id="1070528"/>
    <lineage>
        <taxon>unclassified sequences</taxon>
        <taxon>metagenomes</taxon>
        <taxon>organismal metagenomes</taxon>
    </lineage>
</organism>
<name>A0A2V0RI44_9ZZZZ</name>
<comment type="caution">
    <text evidence="1">The sequence shown here is derived from an EMBL/GenBank/DDBJ whole genome shotgun (WGS) entry which is preliminary data.</text>
</comment>
<evidence type="ECO:0000313" key="1">
    <source>
        <dbReference type="EMBL" id="GBH21795.1"/>
    </source>
</evidence>
<dbReference type="AlphaFoldDB" id="A0A2V0RI44"/>
<proteinExistence type="predicted"/>